<accession>A0A0F9IPT5</accession>
<reference evidence="1" key="1">
    <citation type="journal article" date="2015" name="Nature">
        <title>Complex archaea that bridge the gap between prokaryotes and eukaryotes.</title>
        <authorList>
            <person name="Spang A."/>
            <person name="Saw J.H."/>
            <person name="Jorgensen S.L."/>
            <person name="Zaremba-Niedzwiedzka K."/>
            <person name="Martijn J."/>
            <person name="Lind A.E."/>
            <person name="van Eijk R."/>
            <person name="Schleper C."/>
            <person name="Guy L."/>
            <person name="Ettema T.J."/>
        </authorList>
    </citation>
    <scope>NUCLEOTIDE SEQUENCE</scope>
</reference>
<evidence type="ECO:0000313" key="1">
    <source>
        <dbReference type="EMBL" id="KKL89232.1"/>
    </source>
</evidence>
<dbReference type="AlphaFoldDB" id="A0A0F9IPT5"/>
<gene>
    <name evidence="1" type="ORF">LCGC14_1916790</name>
</gene>
<organism evidence="1">
    <name type="scientific">marine sediment metagenome</name>
    <dbReference type="NCBI Taxonomy" id="412755"/>
    <lineage>
        <taxon>unclassified sequences</taxon>
        <taxon>metagenomes</taxon>
        <taxon>ecological metagenomes</taxon>
    </lineage>
</organism>
<feature type="non-terminal residue" evidence="1">
    <location>
        <position position="1"/>
    </location>
</feature>
<sequence length="159" mass="18748">SLLDWDKFWSNRDFITDAIPEADKGQWETFLARNTAPIMAVWQNVSRTYFRKYDGLWDEVLSTYNEEEQILIEEYLFLERTQQKLDRQQEIKNTLSQKDGSALISGFRSSVSAERKALRFANPQLDAWLFYWGRTSTFISHTGEEVFTELSRQTGRTID</sequence>
<name>A0A0F9IPT5_9ZZZZ</name>
<comment type="caution">
    <text evidence="1">The sequence shown here is derived from an EMBL/GenBank/DDBJ whole genome shotgun (WGS) entry which is preliminary data.</text>
</comment>
<proteinExistence type="predicted"/>
<protein>
    <submittedName>
        <fullName evidence="1">Uncharacterized protein</fullName>
    </submittedName>
</protein>
<dbReference type="EMBL" id="LAZR01020344">
    <property type="protein sequence ID" value="KKL89232.1"/>
    <property type="molecule type" value="Genomic_DNA"/>
</dbReference>